<organism evidence="1 2">
    <name type="scientific">Artomyces pyxidatus</name>
    <dbReference type="NCBI Taxonomy" id="48021"/>
    <lineage>
        <taxon>Eukaryota</taxon>
        <taxon>Fungi</taxon>
        <taxon>Dikarya</taxon>
        <taxon>Basidiomycota</taxon>
        <taxon>Agaricomycotina</taxon>
        <taxon>Agaricomycetes</taxon>
        <taxon>Russulales</taxon>
        <taxon>Auriscalpiaceae</taxon>
        <taxon>Artomyces</taxon>
    </lineage>
</organism>
<evidence type="ECO:0000313" key="1">
    <source>
        <dbReference type="EMBL" id="KAI0067849.1"/>
    </source>
</evidence>
<proteinExistence type="predicted"/>
<reference evidence="1" key="2">
    <citation type="journal article" date="2022" name="New Phytol.">
        <title>Evolutionary transition to the ectomycorrhizal habit in the genomes of a hyperdiverse lineage of mushroom-forming fungi.</title>
        <authorList>
            <person name="Looney B."/>
            <person name="Miyauchi S."/>
            <person name="Morin E."/>
            <person name="Drula E."/>
            <person name="Courty P.E."/>
            <person name="Kohler A."/>
            <person name="Kuo A."/>
            <person name="LaButti K."/>
            <person name="Pangilinan J."/>
            <person name="Lipzen A."/>
            <person name="Riley R."/>
            <person name="Andreopoulos W."/>
            <person name="He G."/>
            <person name="Johnson J."/>
            <person name="Nolan M."/>
            <person name="Tritt A."/>
            <person name="Barry K.W."/>
            <person name="Grigoriev I.V."/>
            <person name="Nagy L.G."/>
            <person name="Hibbett D."/>
            <person name="Henrissat B."/>
            <person name="Matheny P.B."/>
            <person name="Labbe J."/>
            <person name="Martin F.M."/>
        </authorList>
    </citation>
    <scope>NUCLEOTIDE SEQUENCE</scope>
    <source>
        <strain evidence="1">HHB10654</strain>
    </source>
</reference>
<keyword evidence="2" id="KW-1185">Reference proteome</keyword>
<gene>
    <name evidence="1" type="ORF">BV25DRAFT_877277</name>
</gene>
<protein>
    <submittedName>
        <fullName evidence="1">Uncharacterized protein</fullName>
    </submittedName>
</protein>
<comment type="caution">
    <text evidence="1">The sequence shown here is derived from an EMBL/GenBank/DDBJ whole genome shotgun (WGS) entry which is preliminary data.</text>
</comment>
<name>A0ACB8THA6_9AGAM</name>
<reference evidence="1" key="1">
    <citation type="submission" date="2021-03" db="EMBL/GenBank/DDBJ databases">
        <authorList>
            <consortium name="DOE Joint Genome Institute"/>
            <person name="Ahrendt S."/>
            <person name="Looney B.P."/>
            <person name="Miyauchi S."/>
            <person name="Morin E."/>
            <person name="Drula E."/>
            <person name="Courty P.E."/>
            <person name="Chicoki N."/>
            <person name="Fauchery L."/>
            <person name="Kohler A."/>
            <person name="Kuo A."/>
            <person name="Labutti K."/>
            <person name="Pangilinan J."/>
            <person name="Lipzen A."/>
            <person name="Riley R."/>
            <person name="Andreopoulos W."/>
            <person name="He G."/>
            <person name="Johnson J."/>
            <person name="Barry K.W."/>
            <person name="Grigoriev I.V."/>
            <person name="Nagy L."/>
            <person name="Hibbett D."/>
            <person name="Henrissat B."/>
            <person name="Matheny P.B."/>
            <person name="Labbe J."/>
            <person name="Martin F."/>
        </authorList>
    </citation>
    <scope>NUCLEOTIDE SEQUENCE</scope>
    <source>
        <strain evidence="1">HHB10654</strain>
    </source>
</reference>
<dbReference type="EMBL" id="MU277189">
    <property type="protein sequence ID" value="KAI0067849.1"/>
    <property type="molecule type" value="Genomic_DNA"/>
</dbReference>
<sequence length="449" mass="47021">MKVTTDGASAGSTTTFVSTGSHINDKPKRPRSHKQRMGSSTITLASSGTKRSKPDGGDASASSIAFVETFNGAQLDLVTSTPRSPRIGSSVSARAHAEEAITRPSLFPHDSGTFLVDAELARRGFPSTDIRHSPVDSFEAAVSKRLHSSSPSSGNKPLNSRNFDLARHPTSTSLETSSTLPFFGGKAIVPSRSSADFDSTLPIVPAIGSSAVVFKSPVTGHDALGLLRTLPISFQERGPGQDVANDITSPLVAPTLGRGGSAKSSPSYMRIPGTDPNQGKSLDPAAAVSVRSDSSKFHDTPRTAPPPAHAPPSTPTVPLTPTHIPPPRVSSEPVISYNPIVQYGPGPSHLSSVSRDLPTPSPAHAMSPTKPIATQQSLARDLDTDSSRIIAPYAHSKIAPASHPLLPPSRTATPGSRPEPPPTVTAPSEKRGSWFRRHIVDPLKNVLGT</sequence>
<dbReference type="Proteomes" id="UP000814140">
    <property type="component" value="Unassembled WGS sequence"/>
</dbReference>
<evidence type="ECO:0000313" key="2">
    <source>
        <dbReference type="Proteomes" id="UP000814140"/>
    </source>
</evidence>
<accession>A0ACB8THA6</accession>